<evidence type="ECO:0000256" key="1">
    <source>
        <dbReference type="ARBA" id="ARBA00022603"/>
    </source>
</evidence>
<reference evidence="6 7" key="1">
    <citation type="journal article" date="2021" name="Sci. Rep.">
        <title>Genome sequencing of the multicellular alga Astrephomene provides insights into convergent evolution of germ-soma differentiation.</title>
        <authorList>
            <person name="Yamashita S."/>
            <person name="Yamamoto K."/>
            <person name="Matsuzaki R."/>
            <person name="Suzuki S."/>
            <person name="Yamaguchi H."/>
            <person name="Hirooka S."/>
            <person name="Minakuchi Y."/>
            <person name="Miyagishima S."/>
            <person name="Kawachi M."/>
            <person name="Toyoda A."/>
            <person name="Nozaki H."/>
        </authorList>
    </citation>
    <scope>NUCLEOTIDE SEQUENCE [LARGE SCALE GENOMIC DNA]</scope>
    <source>
        <strain evidence="6 7">NIES-4017</strain>
    </source>
</reference>
<dbReference type="Gene3D" id="2.40.50.1070">
    <property type="match status" value="1"/>
</dbReference>
<comment type="caution">
    <text evidence="6">The sequence shown here is derived from an EMBL/GenBank/DDBJ whole genome shotgun (WGS) entry which is preliminary data.</text>
</comment>
<feature type="region of interest" description="Disordered" evidence="5">
    <location>
        <begin position="166"/>
        <end position="190"/>
    </location>
</feature>
<accession>A0AAD3E3H2</accession>
<gene>
    <name evidence="6" type="ORF">Agub_g14085</name>
</gene>
<protein>
    <submittedName>
        <fullName evidence="6">Uncharacterized protein</fullName>
    </submittedName>
</protein>
<evidence type="ECO:0000256" key="2">
    <source>
        <dbReference type="ARBA" id="ARBA00022679"/>
    </source>
</evidence>
<keyword evidence="3" id="KW-0949">S-adenosyl-L-methionine</keyword>
<evidence type="ECO:0000256" key="5">
    <source>
        <dbReference type="SAM" id="MobiDB-lite"/>
    </source>
</evidence>
<feature type="compositionally biased region" description="Acidic residues" evidence="5">
    <location>
        <begin position="180"/>
        <end position="190"/>
    </location>
</feature>
<dbReference type="Proteomes" id="UP001054857">
    <property type="component" value="Unassembled WGS sequence"/>
</dbReference>
<keyword evidence="1" id="KW-0489">Methyltransferase</keyword>
<feature type="non-terminal residue" evidence="6">
    <location>
        <position position="190"/>
    </location>
</feature>
<dbReference type="FunFam" id="2.40.50.1070:FF:000001">
    <property type="entry name" value="tRNA/tmRNA (uracil-C(5))-methyltransferase"/>
    <property type="match status" value="1"/>
</dbReference>
<dbReference type="GO" id="GO:0008033">
    <property type="term" value="P:tRNA processing"/>
    <property type="evidence" value="ECO:0007669"/>
    <property type="project" value="UniProtKB-KW"/>
</dbReference>
<keyword evidence="4" id="KW-0819">tRNA processing</keyword>
<organism evidence="6 7">
    <name type="scientific">Astrephomene gubernaculifera</name>
    <dbReference type="NCBI Taxonomy" id="47775"/>
    <lineage>
        <taxon>Eukaryota</taxon>
        <taxon>Viridiplantae</taxon>
        <taxon>Chlorophyta</taxon>
        <taxon>core chlorophytes</taxon>
        <taxon>Chlorophyceae</taxon>
        <taxon>CS clade</taxon>
        <taxon>Chlamydomonadales</taxon>
        <taxon>Astrephomenaceae</taxon>
        <taxon>Astrephomene</taxon>
    </lineage>
</organism>
<dbReference type="PANTHER" id="PTHR47790">
    <property type="entry name" value="TRNA/TMRNA (URACIL-C(5))-METHYLTRANSFERASE"/>
    <property type="match status" value="1"/>
</dbReference>
<name>A0AAD3E3H2_9CHLO</name>
<dbReference type="Pfam" id="PF05958">
    <property type="entry name" value="tRNA_U5-meth_tr"/>
    <property type="match status" value="1"/>
</dbReference>
<dbReference type="InterPro" id="IPR010280">
    <property type="entry name" value="U5_MeTrfase_fam"/>
</dbReference>
<dbReference type="PANTHER" id="PTHR47790:SF2">
    <property type="entry name" value="TRNA_TMRNA (URACIL-C(5))-METHYLTRANSFERASE"/>
    <property type="match status" value="1"/>
</dbReference>
<dbReference type="GO" id="GO:0030697">
    <property type="term" value="F:tRNA (uracil(54)-C5)-methyltransferase activity, S-adenosyl methionine-dependent"/>
    <property type="evidence" value="ECO:0007669"/>
    <property type="project" value="InterPro"/>
</dbReference>
<evidence type="ECO:0000256" key="3">
    <source>
        <dbReference type="ARBA" id="ARBA00022691"/>
    </source>
</evidence>
<keyword evidence="7" id="KW-1185">Reference proteome</keyword>
<dbReference type="GO" id="GO:0019843">
    <property type="term" value="F:rRNA binding"/>
    <property type="evidence" value="ECO:0007669"/>
    <property type="project" value="TreeGrafter"/>
</dbReference>
<dbReference type="AlphaFoldDB" id="A0AAD3E3H2"/>
<feature type="non-terminal residue" evidence="6">
    <location>
        <position position="1"/>
    </location>
</feature>
<evidence type="ECO:0000256" key="4">
    <source>
        <dbReference type="ARBA" id="ARBA00022694"/>
    </source>
</evidence>
<dbReference type="GO" id="GO:0032259">
    <property type="term" value="P:methylation"/>
    <property type="evidence" value="ECO:0007669"/>
    <property type="project" value="UniProtKB-KW"/>
</dbReference>
<evidence type="ECO:0000313" key="6">
    <source>
        <dbReference type="EMBL" id="GFR51653.1"/>
    </source>
</evidence>
<dbReference type="GO" id="GO:0000049">
    <property type="term" value="F:tRNA binding"/>
    <property type="evidence" value="ECO:0007669"/>
    <property type="project" value="TreeGrafter"/>
</dbReference>
<proteinExistence type="predicted"/>
<dbReference type="InterPro" id="IPR011869">
    <property type="entry name" value="TrmA_MeTrfase"/>
</dbReference>
<keyword evidence="2" id="KW-0808">Transferase</keyword>
<dbReference type="GO" id="GO:0005829">
    <property type="term" value="C:cytosol"/>
    <property type="evidence" value="ECO:0007669"/>
    <property type="project" value="TreeGrafter"/>
</dbReference>
<evidence type="ECO:0000313" key="7">
    <source>
        <dbReference type="Proteomes" id="UP001054857"/>
    </source>
</evidence>
<dbReference type="EMBL" id="BMAR01000053">
    <property type="protein sequence ID" value="GFR51653.1"/>
    <property type="molecule type" value="Genomic_DNA"/>
</dbReference>
<sequence>RGPRRVRVESFPVGSRQLNELMAAVRQEAEGCAELRERLFQVNFHTTLAGDAMVTLLYHRKLGPDWQAAAAQLRARLAATPTAAAAGSAPHVIGRSRKQKVELEAGFVLERLTVAGREYVQKQVEGAFSQPNGAVCQHMLSWAVEVTRPAQAQGQGTGDAAAVAAAAAHKVQQEMKQEEQQEEVGDGNSG</sequence>